<dbReference type="PANTHER" id="PTHR31299:SF0">
    <property type="entry name" value="ESTERASE, PUTATIVE (AFU_ORTHOLOGUE AFUA_1G05850)-RELATED"/>
    <property type="match status" value="1"/>
</dbReference>
<dbReference type="GO" id="GO:0046677">
    <property type="term" value="P:response to antibiotic"/>
    <property type="evidence" value="ECO:0007669"/>
    <property type="project" value="InterPro"/>
</dbReference>
<name>A0A550J6B8_9BACT</name>
<dbReference type="InterPro" id="IPR052036">
    <property type="entry name" value="Hydrolase/PRTase-associated"/>
</dbReference>
<protein>
    <submittedName>
        <fullName evidence="2">Erythromycin esterase family protein</fullName>
    </submittedName>
</protein>
<evidence type="ECO:0000256" key="1">
    <source>
        <dbReference type="SAM" id="SignalP"/>
    </source>
</evidence>
<evidence type="ECO:0000313" key="2">
    <source>
        <dbReference type="EMBL" id="TRO78796.1"/>
    </source>
</evidence>
<dbReference type="Gene3D" id="3.40.1660.10">
    <property type="entry name" value="EreA-like (biosynthetic domain)"/>
    <property type="match status" value="1"/>
</dbReference>
<dbReference type="Pfam" id="PF05139">
    <property type="entry name" value="Erythro_esteras"/>
    <property type="match status" value="1"/>
</dbReference>
<dbReference type="PANTHER" id="PTHR31299">
    <property type="entry name" value="ESTERASE, PUTATIVE (AFU_ORTHOLOGUE AFUA_1G05850)-RELATED"/>
    <property type="match status" value="1"/>
</dbReference>
<feature type="chain" id="PRO_5022023909" evidence="1">
    <location>
        <begin position="24"/>
        <end position="439"/>
    </location>
</feature>
<dbReference type="OrthoDB" id="9810066at2"/>
<keyword evidence="1" id="KW-0732">Signal</keyword>
<comment type="caution">
    <text evidence="2">The sequence shown here is derived from an EMBL/GenBank/DDBJ whole genome shotgun (WGS) entry which is preliminary data.</text>
</comment>
<dbReference type="RefSeq" id="WP_092054444.1">
    <property type="nucleotide sequence ID" value="NZ_FOJJ01000006.1"/>
</dbReference>
<gene>
    <name evidence="2" type="ORF">FL622_15095</name>
</gene>
<dbReference type="CDD" id="cd14728">
    <property type="entry name" value="Ere-like"/>
    <property type="match status" value="1"/>
</dbReference>
<dbReference type="Gene3D" id="3.30.1870.10">
    <property type="entry name" value="EreA-like, domain 2"/>
    <property type="match status" value="1"/>
</dbReference>
<proteinExistence type="predicted"/>
<dbReference type="AlphaFoldDB" id="A0A550J6B8"/>
<dbReference type="Proteomes" id="UP000317155">
    <property type="component" value="Unassembled WGS sequence"/>
</dbReference>
<sequence>MKKTFLALLGIVLLTGFPSPAPAVETTEIPLVAHLRERALPLATEADLDPLLARAHGARLILLGDGSHGSYDFYRVRAHISQRLIAEQDIAFIAVEGDWASTAEVDRYVRHLPGAAASAAEALRAFNRWPDWVWKNSEFERLVEWLHRFNGERPPERRVALYGMDLLGFPDSLQKLIDHPATTEAGSSFRQCLAPYLDNPLTYPVALAQGATDCTPELAALRARVAASDDHDGDLAAQLHVVENAEAYYRAMATSSASAWNRRVAHFAETLERLLDRHGPAARGLVWAHNTHVGDARLSAMAGQGMQSLGELLRTRFGTESTLLVGSATYTGSVLSGRDWGAPVATLPVPPAMEGSFEDLMHRAGHAVAYWLFAPGDRHDGPLAAPCGLRAIGVVYQPEFDARDNYLATILPGRFDAFIFIDRTRALEIPPSPSEKERP</sequence>
<evidence type="ECO:0000313" key="3">
    <source>
        <dbReference type="Proteomes" id="UP000317155"/>
    </source>
</evidence>
<organism evidence="2 3">
    <name type="scientific">Trichloromonas acetexigens</name>
    <dbReference type="NCBI Taxonomy" id="38815"/>
    <lineage>
        <taxon>Bacteria</taxon>
        <taxon>Pseudomonadati</taxon>
        <taxon>Thermodesulfobacteriota</taxon>
        <taxon>Desulfuromonadia</taxon>
        <taxon>Desulfuromonadales</taxon>
        <taxon>Trichloromonadaceae</taxon>
        <taxon>Trichloromonas</taxon>
    </lineage>
</organism>
<dbReference type="EMBL" id="VJVV01000014">
    <property type="protein sequence ID" value="TRO78796.1"/>
    <property type="molecule type" value="Genomic_DNA"/>
</dbReference>
<dbReference type="InterPro" id="IPR007815">
    <property type="entry name" value="Emycin_Estase"/>
</dbReference>
<dbReference type="SUPFAM" id="SSF159501">
    <property type="entry name" value="EreA/ChaN-like"/>
    <property type="match status" value="1"/>
</dbReference>
<feature type="signal peptide" evidence="1">
    <location>
        <begin position="1"/>
        <end position="23"/>
    </location>
</feature>
<keyword evidence="3" id="KW-1185">Reference proteome</keyword>
<reference evidence="2 3" key="1">
    <citation type="submission" date="2019-07" db="EMBL/GenBank/DDBJ databases">
        <title>Insights of Desulfuromonas acetexigens electromicrobiology.</title>
        <authorList>
            <person name="Katuri K."/>
            <person name="Sapireddy V."/>
            <person name="Shaw D.R."/>
            <person name="Saikaly P."/>
        </authorList>
    </citation>
    <scope>NUCLEOTIDE SEQUENCE [LARGE SCALE GENOMIC DNA]</scope>
    <source>
        <strain evidence="2 3">2873</strain>
    </source>
</reference>
<accession>A0A550J6B8</accession>